<proteinExistence type="inferred from homology"/>
<comment type="similarity">
    <text evidence="6">Belongs to the NDK family.</text>
</comment>
<dbReference type="Proteomes" id="UP000007494">
    <property type="component" value="Chromosome VIIa"/>
</dbReference>
<dbReference type="OMA" id="VCMCLEI"/>
<dbReference type="PANTHER" id="PTHR43109">
    <property type="entry name" value="NUCLEOSIDE DIPHOSPHATE KINASE 7"/>
    <property type="match status" value="1"/>
</dbReference>
<keyword evidence="9" id="KW-1185">Reference proteome</keyword>
<keyword evidence="8" id="KW-0418">Kinase</keyword>
<dbReference type="GeneID" id="13444559"/>
<evidence type="ECO:0000313" key="8">
    <source>
        <dbReference type="EMBL" id="CBZ52479.1"/>
    </source>
</evidence>
<organism evidence="8 9">
    <name type="scientific">Neospora caninum (strain Liverpool)</name>
    <dbReference type="NCBI Taxonomy" id="572307"/>
    <lineage>
        <taxon>Eukaryota</taxon>
        <taxon>Sar</taxon>
        <taxon>Alveolata</taxon>
        <taxon>Apicomplexa</taxon>
        <taxon>Conoidasida</taxon>
        <taxon>Coccidia</taxon>
        <taxon>Eucoccidiorida</taxon>
        <taxon>Eimeriorina</taxon>
        <taxon>Sarcocystidae</taxon>
        <taxon>Neospora</taxon>
    </lineage>
</organism>
<keyword evidence="4" id="KW-0206">Cytoskeleton</keyword>
<accession>F0VFI5</accession>
<dbReference type="VEuPathDB" id="ToxoDB:NCLIV_022680"/>
<evidence type="ECO:0000256" key="1">
    <source>
        <dbReference type="ARBA" id="ARBA00004138"/>
    </source>
</evidence>
<sequence length="419" mass="47349">MVPDTWIFHVTWYDHQADIVKQLTLSYRRSDNCVELYDPKLRRLFLRRTPAPMPLEDHLYVGNTVTIVSRQLKIVDYGDERTRCALAPRFQKAVMVVKPHAQEHLGSILQRLLDSGFALSSVQMVQLDNQKAKRLLEITAAPWPQSENRDGGGQVDDAFQSFTDGKAVVVEIVGNDSEKRLKYIVGPDDPAKARQQSPSSLRASYGISRSQNAVYWSAPEDNNLLLLSEFVSGISAVTPSEISHDCSCCVIKPSALKYAGNIVDEILSHGFRITAVQSFHLSRNAADEFYEVYKTVLPEYPQSWTRTRHKHTRLTRNFCRRRIPVPQSLFSGSSLMVDELAQGVCLAMQVEHAERDSVAQLRQLSGPYDPEVARFVRPQSLRAKFGSDRVRNAVHCTDLDGDAILEVQYFFSVLAHSRQ</sequence>
<dbReference type="AlphaFoldDB" id="F0VFI5"/>
<dbReference type="eggNOG" id="KOG0888">
    <property type="taxonomic scope" value="Eukaryota"/>
</dbReference>
<evidence type="ECO:0000256" key="2">
    <source>
        <dbReference type="ARBA" id="ARBA00004245"/>
    </source>
</evidence>
<dbReference type="InterPro" id="IPR034907">
    <property type="entry name" value="NDK-like_dom"/>
</dbReference>
<dbReference type="SMART" id="SM00562">
    <property type="entry name" value="NDK"/>
    <property type="match status" value="1"/>
</dbReference>
<evidence type="ECO:0000256" key="3">
    <source>
        <dbReference type="ARBA" id="ARBA00022490"/>
    </source>
</evidence>
<dbReference type="CDD" id="cd04412">
    <property type="entry name" value="NDPk7B"/>
    <property type="match status" value="1"/>
</dbReference>
<dbReference type="EMBL" id="FR823388">
    <property type="protein sequence ID" value="CBZ52479.1"/>
    <property type="molecule type" value="Genomic_DNA"/>
</dbReference>
<dbReference type="InterPro" id="IPR036850">
    <property type="entry name" value="NDK-like_dom_sf"/>
</dbReference>
<gene>
    <name evidence="8" type="ORF">NCLIV_022680</name>
</gene>
<dbReference type="Gene3D" id="3.30.70.141">
    <property type="entry name" value="Nucleoside diphosphate kinase-like domain"/>
    <property type="match status" value="2"/>
</dbReference>
<feature type="domain" description="DM10" evidence="7">
    <location>
        <begin position="2"/>
        <end position="90"/>
    </location>
</feature>
<dbReference type="InterPro" id="IPR006602">
    <property type="entry name" value="DM10_dom"/>
</dbReference>
<evidence type="ECO:0000313" key="9">
    <source>
        <dbReference type="Proteomes" id="UP000007494"/>
    </source>
</evidence>
<dbReference type="SUPFAM" id="SSF54919">
    <property type="entry name" value="Nucleoside diphosphate kinase, NDK"/>
    <property type="match status" value="2"/>
</dbReference>
<dbReference type="GO" id="GO:0005879">
    <property type="term" value="C:axonemal microtubule"/>
    <property type="evidence" value="ECO:0007669"/>
    <property type="project" value="TreeGrafter"/>
</dbReference>
<evidence type="ECO:0000256" key="4">
    <source>
        <dbReference type="ARBA" id="ARBA00023212"/>
    </source>
</evidence>
<comment type="caution">
    <text evidence="6">Lacks conserved residue(s) required for the propagation of feature annotation.</text>
</comment>
<dbReference type="InterPro" id="IPR037993">
    <property type="entry name" value="NDPk7B"/>
</dbReference>
<keyword evidence="5" id="KW-0966">Cell projection</keyword>
<dbReference type="OrthoDB" id="270127at2759"/>
<dbReference type="Pfam" id="PF00334">
    <property type="entry name" value="NDK"/>
    <property type="match status" value="3"/>
</dbReference>
<comment type="subcellular location">
    <subcellularLocation>
        <location evidence="1">Cell projection</location>
        <location evidence="1">Cilium</location>
    </subcellularLocation>
    <subcellularLocation>
        <location evidence="2">Cytoplasm</location>
        <location evidence="2">Cytoskeleton</location>
    </subcellularLocation>
</comment>
<evidence type="ECO:0000256" key="6">
    <source>
        <dbReference type="PROSITE-ProRule" id="PRU00706"/>
    </source>
</evidence>
<keyword evidence="3" id="KW-0963">Cytoplasm</keyword>
<evidence type="ECO:0000259" key="7">
    <source>
        <dbReference type="PROSITE" id="PS51336"/>
    </source>
</evidence>
<dbReference type="RefSeq" id="XP_003882511.1">
    <property type="nucleotide sequence ID" value="XM_003882462.1"/>
</dbReference>
<protein>
    <submittedName>
        <fullName evidence="8">Putative nucleoside diphosphate kinase 7</fullName>
    </submittedName>
</protein>
<dbReference type="PROSITE" id="PS51374">
    <property type="entry name" value="NDPK_LIKE"/>
    <property type="match status" value="2"/>
</dbReference>
<dbReference type="PANTHER" id="PTHR43109:SF2">
    <property type="entry name" value="NUCLEOSIDE DIPHOSPHATE KINASE 7"/>
    <property type="match status" value="1"/>
</dbReference>
<evidence type="ECO:0000256" key="5">
    <source>
        <dbReference type="ARBA" id="ARBA00023273"/>
    </source>
</evidence>
<name>F0VFI5_NEOCL</name>
<reference evidence="9" key="1">
    <citation type="journal article" date="2012" name="PLoS Pathog.">
        <title>Comparative genomics of the apicomplexan parasites Toxoplasma gondii and Neospora caninum: Coccidia differing in host range and transmission strategy.</title>
        <authorList>
            <person name="Reid A.J."/>
            <person name="Vermont S.J."/>
            <person name="Cotton J.A."/>
            <person name="Harris D."/>
            <person name="Hill-Cawthorne G.A."/>
            <person name="Konen-Waisman S."/>
            <person name="Latham S.M."/>
            <person name="Mourier T."/>
            <person name="Norton R."/>
            <person name="Quail M.A."/>
            <person name="Sanders M."/>
            <person name="Shanmugam D."/>
            <person name="Sohal A."/>
            <person name="Wasmuth J.D."/>
            <person name="Brunk B."/>
            <person name="Grigg M.E."/>
            <person name="Howard J.C."/>
            <person name="Parkinson J."/>
            <person name="Roos D.S."/>
            <person name="Trees A.J."/>
            <person name="Berriman M."/>
            <person name="Pain A."/>
            <person name="Wastling J.M."/>
        </authorList>
    </citation>
    <scope>NUCLEOTIDE SEQUENCE [LARGE SCALE GENOMIC DNA]</scope>
    <source>
        <strain evidence="9">Liverpool</strain>
    </source>
</reference>
<dbReference type="GO" id="GO:0016301">
    <property type="term" value="F:kinase activity"/>
    <property type="evidence" value="ECO:0007669"/>
    <property type="project" value="UniProtKB-KW"/>
</dbReference>
<dbReference type="PROSITE" id="PS51336">
    <property type="entry name" value="DM10"/>
    <property type="match status" value="1"/>
</dbReference>
<dbReference type="SMART" id="SM00676">
    <property type="entry name" value="DM10"/>
    <property type="match status" value="1"/>
</dbReference>
<keyword evidence="8" id="KW-0808">Transferase</keyword>
<dbReference type="InParanoid" id="F0VFI5"/>